<dbReference type="SUPFAM" id="SSF46626">
    <property type="entry name" value="Cytochrome c"/>
    <property type="match status" value="2"/>
</dbReference>
<evidence type="ECO:0000256" key="3">
    <source>
        <dbReference type="ARBA" id="ARBA00022617"/>
    </source>
</evidence>
<feature type="domain" description="Cytochrome c" evidence="11">
    <location>
        <begin position="173"/>
        <end position="282"/>
    </location>
</feature>
<keyword evidence="13" id="KW-1185">Reference proteome</keyword>
<feature type="signal peptide" evidence="10">
    <location>
        <begin position="1"/>
        <end position="24"/>
    </location>
</feature>
<evidence type="ECO:0000256" key="8">
    <source>
        <dbReference type="ARBA" id="ARBA00023136"/>
    </source>
</evidence>
<reference evidence="12 13" key="1">
    <citation type="submission" date="2024-01" db="EMBL/GenBank/DDBJ databases">
        <title>Multi-omics insights into the function and evolution of sodium benzoate biodegradation pathways in Benzoatithermus flavus gen. nov., sp. nov. from hot spring.</title>
        <authorList>
            <person name="Hu C.-J."/>
            <person name="Li W.-J."/>
        </authorList>
    </citation>
    <scope>NUCLEOTIDE SEQUENCE [LARGE SCALE GENOMIC DNA]</scope>
    <source>
        <strain evidence="12 13">SYSU G07066</strain>
    </source>
</reference>
<keyword evidence="8" id="KW-0472">Membrane</keyword>
<evidence type="ECO:0000256" key="4">
    <source>
        <dbReference type="ARBA" id="ARBA00022723"/>
    </source>
</evidence>
<evidence type="ECO:0000256" key="6">
    <source>
        <dbReference type="ARBA" id="ARBA00022737"/>
    </source>
</evidence>
<keyword evidence="2" id="KW-1003">Cell membrane</keyword>
<evidence type="ECO:0000256" key="7">
    <source>
        <dbReference type="ARBA" id="ARBA00023004"/>
    </source>
</evidence>
<keyword evidence="7 9" id="KW-0408">Iron</keyword>
<dbReference type="Proteomes" id="UP001375743">
    <property type="component" value="Unassembled WGS sequence"/>
</dbReference>
<dbReference type="PIRSF" id="PIRSF000018">
    <property type="entry name" value="Mb_ADH_cyt_c"/>
    <property type="match status" value="1"/>
</dbReference>
<dbReference type="RefSeq" id="WP_418160310.1">
    <property type="nucleotide sequence ID" value="NZ_JBBLZC010000015.1"/>
</dbReference>
<dbReference type="InterPro" id="IPR036909">
    <property type="entry name" value="Cyt_c-like_dom_sf"/>
</dbReference>
<dbReference type="InterPro" id="IPR014353">
    <property type="entry name" value="Membr-bd_ADH_cyt_c"/>
</dbReference>
<dbReference type="InterPro" id="IPR009056">
    <property type="entry name" value="Cyt_c-like_dom"/>
</dbReference>
<dbReference type="EMBL" id="JBBLZC010000015">
    <property type="protein sequence ID" value="MEK0084458.1"/>
    <property type="molecule type" value="Genomic_DNA"/>
</dbReference>
<evidence type="ECO:0000313" key="12">
    <source>
        <dbReference type="EMBL" id="MEK0084458.1"/>
    </source>
</evidence>
<keyword evidence="6" id="KW-0677">Repeat</keyword>
<comment type="caution">
    <text evidence="12">The sequence shown here is derived from an EMBL/GenBank/DDBJ whole genome shotgun (WGS) entry which is preliminary data.</text>
</comment>
<keyword evidence="4 9" id="KW-0479">Metal-binding</keyword>
<dbReference type="PANTHER" id="PTHR35008">
    <property type="entry name" value="BLL4482 PROTEIN-RELATED"/>
    <property type="match status" value="1"/>
</dbReference>
<feature type="domain" description="Cytochrome c" evidence="11">
    <location>
        <begin position="28"/>
        <end position="131"/>
    </location>
</feature>
<proteinExistence type="predicted"/>
<evidence type="ECO:0000256" key="10">
    <source>
        <dbReference type="SAM" id="SignalP"/>
    </source>
</evidence>
<evidence type="ECO:0000259" key="11">
    <source>
        <dbReference type="PROSITE" id="PS51007"/>
    </source>
</evidence>
<comment type="subcellular location">
    <subcellularLocation>
        <location evidence="1">Cell membrane</location>
    </subcellularLocation>
</comment>
<accession>A0ABU8XTC1</accession>
<organism evidence="12 13">
    <name type="scientific">Benzoatithermus flavus</name>
    <dbReference type="NCBI Taxonomy" id="3108223"/>
    <lineage>
        <taxon>Bacteria</taxon>
        <taxon>Pseudomonadati</taxon>
        <taxon>Pseudomonadota</taxon>
        <taxon>Alphaproteobacteria</taxon>
        <taxon>Geminicoccales</taxon>
        <taxon>Geminicoccaceae</taxon>
        <taxon>Benzoatithermus</taxon>
    </lineage>
</organism>
<evidence type="ECO:0000256" key="9">
    <source>
        <dbReference type="PROSITE-ProRule" id="PRU00433"/>
    </source>
</evidence>
<evidence type="ECO:0000313" key="13">
    <source>
        <dbReference type="Proteomes" id="UP001375743"/>
    </source>
</evidence>
<evidence type="ECO:0000256" key="2">
    <source>
        <dbReference type="ARBA" id="ARBA00022475"/>
    </source>
</evidence>
<dbReference type="Pfam" id="PF00034">
    <property type="entry name" value="Cytochrom_C"/>
    <property type="match status" value="1"/>
</dbReference>
<sequence length="285" mass="30859">MQRIVAGVLAVALPVLAGASAASAADPDLVKKGELFFHIGGCTDCHTRKDGPLLAGGDPINTPFGTFYPPNITPDPETGIGGWSEADFIRAMHEGVSPEGEPYYPAFPYTSYTKVSEEDLKALKAYLDTIPPVKQASRPHELSFPYNQRWAMRFWQWAFFAPGRFEPDPARDAAWNRGAYLVQGFGHCGECHTPRNALGVPEADRAFTGAQLGKEKVPNITGDPAVGLGKWSEDDIVTLLKLGMTPDGDFVGSDMAKVVKNNTSPLPDEDLRAIATYLKSLPPAR</sequence>
<protein>
    <submittedName>
        <fullName evidence="12">Cytochrome c</fullName>
    </submittedName>
</protein>
<dbReference type="PROSITE" id="PS51007">
    <property type="entry name" value="CYTC"/>
    <property type="match status" value="2"/>
</dbReference>
<evidence type="ECO:0000256" key="1">
    <source>
        <dbReference type="ARBA" id="ARBA00004236"/>
    </source>
</evidence>
<dbReference type="Gene3D" id="1.10.760.10">
    <property type="entry name" value="Cytochrome c-like domain"/>
    <property type="match status" value="2"/>
</dbReference>
<dbReference type="InterPro" id="IPR051459">
    <property type="entry name" value="Cytochrome_c-type_DH"/>
</dbReference>
<name>A0ABU8XTC1_9PROT</name>
<keyword evidence="3 9" id="KW-0349">Heme</keyword>
<gene>
    <name evidence="12" type="ORF">U1T56_14980</name>
</gene>
<evidence type="ECO:0000256" key="5">
    <source>
        <dbReference type="ARBA" id="ARBA00022729"/>
    </source>
</evidence>
<dbReference type="PANTHER" id="PTHR35008:SF8">
    <property type="entry name" value="ALCOHOL DEHYDROGENASE CYTOCHROME C SUBUNIT"/>
    <property type="match status" value="1"/>
</dbReference>
<keyword evidence="5 10" id="KW-0732">Signal</keyword>
<feature type="chain" id="PRO_5047063806" evidence="10">
    <location>
        <begin position="25"/>
        <end position="285"/>
    </location>
</feature>